<keyword evidence="5" id="KW-1185">Reference proteome</keyword>
<dbReference type="OrthoDB" id="2019572at2759"/>
<dbReference type="Proteomes" id="UP000018144">
    <property type="component" value="Unassembled WGS sequence"/>
</dbReference>
<dbReference type="PANTHER" id="PTHR45964:SF5">
    <property type="entry name" value="WSCD FAMILY MEMBER CG9164"/>
    <property type="match status" value="1"/>
</dbReference>
<dbReference type="InterPro" id="IPR002889">
    <property type="entry name" value="WSC_carb-bd"/>
</dbReference>
<gene>
    <name evidence="4" type="ORF">PCON_07851</name>
</gene>
<feature type="signal peptide" evidence="2">
    <location>
        <begin position="1"/>
        <end position="20"/>
    </location>
</feature>
<keyword evidence="2" id="KW-0732">Signal</keyword>
<proteinExistence type="predicted"/>
<dbReference type="PANTHER" id="PTHR45964">
    <property type="entry name" value="WSCD FAMILY MEMBER CG9164"/>
    <property type="match status" value="1"/>
</dbReference>
<feature type="chain" id="PRO_5004651788" evidence="2">
    <location>
        <begin position="21"/>
        <end position="251"/>
    </location>
</feature>
<dbReference type="SMART" id="SM00321">
    <property type="entry name" value="WSC"/>
    <property type="match status" value="2"/>
</dbReference>
<dbReference type="PROSITE" id="PS51212">
    <property type="entry name" value="WSC"/>
    <property type="match status" value="2"/>
</dbReference>
<feature type="domain" description="WSC" evidence="3">
    <location>
        <begin position="140"/>
        <end position="233"/>
    </location>
</feature>
<organism evidence="4 5">
    <name type="scientific">Pyronema omphalodes (strain CBS 100304)</name>
    <name type="common">Pyronema confluens</name>
    <dbReference type="NCBI Taxonomy" id="1076935"/>
    <lineage>
        <taxon>Eukaryota</taxon>
        <taxon>Fungi</taxon>
        <taxon>Dikarya</taxon>
        <taxon>Ascomycota</taxon>
        <taxon>Pezizomycotina</taxon>
        <taxon>Pezizomycetes</taxon>
        <taxon>Pezizales</taxon>
        <taxon>Pyronemataceae</taxon>
        <taxon>Pyronema</taxon>
    </lineage>
</organism>
<evidence type="ECO:0000313" key="4">
    <source>
        <dbReference type="EMBL" id="CCX08258.1"/>
    </source>
</evidence>
<evidence type="ECO:0000259" key="3">
    <source>
        <dbReference type="PROSITE" id="PS51212"/>
    </source>
</evidence>
<dbReference type="AlphaFoldDB" id="U4L0I6"/>
<sequence>MQPLSTLFFLSALAVGLVSAQSNETEPIPVPSIGPWLYKGCANEVPPLGRTLNGPSVSGNITAESCAMFCTNQDYPLAGLEYGVECYCGYSLQNGATYNQDGCNMPCFAKPSEVCGGHDRLTVYENKDFVFPKIVQEFDGYKTLGCHTEGITERTLAEYSFVDPELTVPLCIDTCNSKGYKYAGVEYSTECYCANDISAQTTQVPDDQCNFKCAGDKKTFCGGPDRLVVYADSAKVNQYTEPRLAKRFYRY</sequence>
<protein>
    <submittedName>
        <fullName evidence="4">Similar to Putative fungistatic metabolite acc. no. P84675</fullName>
    </submittedName>
</protein>
<dbReference type="EMBL" id="HF935404">
    <property type="protein sequence ID" value="CCX08258.1"/>
    <property type="molecule type" value="Genomic_DNA"/>
</dbReference>
<dbReference type="InterPro" id="IPR051589">
    <property type="entry name" value="Sialate-O-sulfotransferase"/>
</dbReference>
<name>U4L0I6_PYROM</name>
<reference evidence="4 5" key="1">
    <citation type="journal article" date="2013" name="PLoS Genet.">
        <title>The genome and development-dependent transcriptomes of Pyronema confluens: a window into fungal evolution.</title>
        <authorList>
            <person name="Traeger S."/>
            <person name="Altegoer F."/>
            <person name="Freitag M."/>
            <person name="Gabaldon T."/>
            <person name="Kempken F."/>
            <person name="Kumar A."/>
            <person name="Marcet-Houben M."/>
            <person name="Poggeler S."/>
            <person name="Stajich J.E."/>
            <person name="Nowrousian M."/>
        </authorList>
    </citation>
    <scope>NUCLEOTIDE SEQUENCE [LARGE SCALE GENOMIC DNA]</scope>
    <source>
        <strain evidence="5">CBS 100304</strain>
        <tissue evidence="4">Vegetative mycelium</tissue>
    </source>
</reference>
<evidence type="ECO:0000256" key="2">
    <source>
        <dbReference type="SAM" id="SignalP"/>
    </source>
</evidence>
<evidence type="ECO:0000313" key="5">
    <source>
        <dbReference type="Proteomes" id="UP000018144"/>
    </source>
</evidence>
<dbReference type="OMA" id="CHCGTGL"/>
<feature type="domain" description="WSC" evidence="3">
    <location>
        <begin position="35"/>
        <end position="127"/>
    </location>
</feature>
<dbReference type="Pfam" id="PF01822">
    <property type="entry name" value="WSC"/>
    <property type="match status" value="2"/>
</dbReference>
<dbReference type="eggNOG" id="KOG4157">
    <property type="taxonomic scope" value="Eukaryota"/>
</dbReference>
<dbReference type="STRING" id="1076935.U4L0I6"/>
<accession>U4L0I6</accession>
<evidence type="ECO:0000256" key="1">
    <source>
        <dbReference type="ARBA" id="ARBA00022737"/>
    </source>
</evidence>
<keyword evidence="1" id="KW-0677">Repeat</keyword>